<name>B9LVL9_HALLT</name>
<dbReference type="HOGENOM" id="CLU_3112947_0_0_2"/>
<evidence type="ECO:0000313" key="3">
    <source>
        <dbReference type="Proteomes" id="UP000000740"/>
    </source>
</evidence>
<organism evidence="2 3">
    <name type="scientific">Halorubrum lacusprofundi (strain ATCC 49239 / DSM 5036 / JCM 8891 / ACAM 34)</name>
    <dbReference type="NCBI Taxonomy" id="416348"/>
    <lineage>
        <taxon>Archaea</taxon>
        <taxon>Methanobacteriati</taxon>
        <taxon>Methanobacteriota</taxon>
        <taxon>Stenosarchaea group</taxon>
        <taxon>Halobacteria</taxon>
        <taxon>Halobacteriales</taxon>
        <taxon>Haloferacaceae</taxon>
        <taxon>Halorubrum</taxon>
    </lineage>
</organism>
<reference evidence="2 3" key="1">
    <citation type="journal article" date="2016" name="Stand. Genomic Sci.">
        <title>Complete genome sequence of the Antarctic Halorubrum lacusprofundi type strain ACAM 34.</title>
        <authorList>
            <person name="Anderson I.J."/>
            <person name="DasSarma P."/>
            <person name="Lucas S."/>
            <person name="Copeland A."/>
            <person name="Lapidus A."/>
            <person name="Del Rio T.G."/>
            <person name="Tice H."/>
            <person name="Dalin E."/>
            <person name="Bruce D.C."/>
            <person name="Goodwin L."/>
            <person name="Pitluck S."/>
            <person name="Sims D."/>
            <person name="Brettin T.S."/>
            <person name="Detter J.C."/>
            <person name="Han C.S."/>
            <person name="Larimer F."/>
            <person name="Hauser L."/>
            <person name="Land M."/>
            <person name="Ivanova N."/>
            <person name="Richardson P."/>
            <person name="Cavicchioli R."/>
            <person name="DasSarma S."/>
            <person name="Woese C.R."/>
            <person name="Kyrpides N.C."/>
        </authorList>
    </citation>
    <scope>NUCLEOTIDE SEQUENCE [LARGE SCALE GENOMIC DNA]</scope>
    <source>
        <strain evidence="3">ATCC 49239 / DSM 5036 / JCM 8891 / ACAM 34</strain>
    </source>
</reference>
<evidence type="ECO:0000313" key="2">
    <source>
        <dbReference type="EMBL" id="ACM58732.1"/>
    </source>
</evidence>
<keyword evidence="3" id="KW-1185">Reference proteome</keyword>
<dbReference type="EMBL" id="CP001366">
    <property type="protein sequence ID" value="ACM58732.1"/>
    <property type="molecule type" value="Genomic_DNA"/>
</dbReference>
<evidence type="ECO:0000256" key="1">
    <source>
        <dbReference type="SAM" id="MobiDB-lite"/>
    </source>
</evidence>
<gene>
    <name evidence="2" type="ordered locus">Hlac_3198</name>
</gene>
<dbReference type="KEGG" id="hla:Hlac_3198"/>
<accession>B9LVL9</accession>
<feature type="region of interest" description="Disordered" evidence="1">
    <location>
        <begin position="24"/>
        <end position="50"/>
    </location>
</feature>
<proteinExistence type="predicted"/>
<sequence length="50" mass="5849">MPLPPQFDTRILPRLIELVEQTVERTGHQELKETPELSKAELPKQIRNLD</sequence>
<dbReference type="Proteomes" id="UP000000740">
    <property type="component" value="Chromosome 2"/>
</dbReference>
<protein>
    <submittedName>
        <fullName evidence="2">Uncharacterized protein</fullName>
    </submittedName>
</protein>
<dbReference type="AlphaFoldDB" id="B9LVL9"/>